<gene>
    <name evidence="2" type="ORF">FEMY_20380</name>
</gene>
<feature type="region of interest" description="Disordered" evidence="1">
    <location>
        <begin position="1"/>
        <end position="66"/>
    </location>
</feature>
<dbReference type="EMBL" id="LRRD01000060">
    <property type="protein sequence ID" value="KXW57438.1"/>
    <property type="molecule type" value="Genomic_DNA"/>
</dbReference>
<evidence type="ECO:0000313" key="2">
    <source>
        <dbReference type="EMBL" id="KXW57438.1"/>
    </source>
</evidence>
<feature type="compositionally biased region" description="Basic residues" evidence="1">
    <location>
        <begin position="50"/>
        <end position="60"/>
    </location>
</feature>
<dbReference type="Proteomes" id="UP000075653">
    <property type="component" value="Unassembled WGS sequence"/>
</dbReference>
<evidence type="ECO:0000256" key="1">
    <source>
        <dbReference type="SAM" id="MobiDB-lite"/>
    </source>
</evidence>
<feature type="compositionally biased region" description="Basic and acidic residues" evidence="1">
    <location>
        <begin position="13"/>
        <end position="23"/>
    </location>
</feature>
<name>A0A149VW86_9PROT</name>
<organism evidence="2 3">
    <name type="scientific">Ferrovum myxofaciens</name>
    <dbReference type="NCBI Taxonomy" id="416213"/>
    <lineage>
        <taxon>Bacteria</taxon>
        <taxon>Pseudomonadati</taxon>
        <taxon>Pseudomonadota</taxon>
        <taxon>Betaproteobacteria</taxon>
        <taxon>Ferrovales</taxon>
        <taxon>Ferrovaceae</taxon>
        <taxon>Ferrovum</taxon>
    </lineage>
</organism>
<dbReference type="AlphaFoldDB" id="A0A149VW86"/>
<evidence type="ECO:0000313" key="3">
    <source>
        <dbReference type="Proteomes" id="UP000075653"/>
    </source>
</evidence>
<reference evidence="2 3" key="1">
    <citation type="submission" date="2016-01" db="EMBL/GenBank/DDBJ databases">
        <title>Genome sequence of the acidophilic iron oxidising Ferrovum strain Z-31.</title>
        <authorList>
            <person name="Poehlein A."/>
            <person name="Ullrich S.R."/>
            <person name="Schloemann M."/>
            <person name="Muehling M."/>
            <person name="Daniel R."/>
        </authorList>
    </citation>
    <scope>NUCLEOTIDE SEQUENCE [LARGE SCALE GENOMIC DNA]</scope>
    <source>
        <strain evidence="2 3">Z-31</strain>
    </source>
</reference>
<sequence length="80" mass="8903">MNNADTAGTRGKTSADAERRNDGADGDGGLRAIYRQPPAATETAQSRHFNTTRHVGKRGAMRTFQSQKTDTQKILWYFPF</sequence>
<keyword evidence="3" id="KW-1185">Reference proteome</keyword>
<dbReference type="PATRIC" id="fig|1789004.3.peg.2105"/>
<dbReference type="STRING" id="1789004.FEMY_20380"/>
<protein>
    <submittedName>
        <fullName evidence="2">Uncharacterized protein</fullName>
    </submittedName>
</protein>
<proteinExistence type="predicted"/>
<accession>A0A149VW86</accession>
<comment type="caution">
    <text evidence="2">The sequence shown here is derived from an EMBL/GenBank/DDBJ whole genome shotgun (WGS) entry which is preliminary data.</text>
</comment>